<comment type="function">
    <text evidence="4">Catalyzes the interconversion of L-alanine and D-alanine. May also act on other amino acids.</text>
</comment>
<evidence type="ECO:0000259" key="7">
    <source>
        <dbReference type="SMART" id="SM01005"/>
    </source>
</evidence>
<comment type="similarity">
    <text evidence="4">Belongs to the alanine racemase family.</text>
</comment>
<keyword evidence="3 4" id="KW-0413">Isomerase</keyword>
<feature type="active site" description="Proton acceptor; specific for L-alanine" evidence="4">
    <location>
        <position position="281"/>
    </location>
</feature>
<evidence type="ECO:0000313" key="8">
    <source>
        <dbReference type="EMBL" id="AEP36728.1"/>
    </source>
</evidence>
<dbReference type="GO" id="GO:0030632">
    <property type="term" value="P:D-alanine biosynthetic process"/>
    <property type="evidence" value="ECO:0007669"/>
    <property type="project" value="UniProtKB-UniRule"/>
</dbReference>
<dbReference type="GO" id="GO:0005829">
    <property type="term" value="C:cytosol"/>
    <property type="evidence" value="ECO:0007669"/>
    <property type="project" value="TreeGrafter"/>
</dbReference>
<dbReference type="Pfam" id="PF01168">
    <property type="entry name" value="Ala_racemase_N"/>
    <property type="match status" value="1"/>
</dbReference>
<accession>G4QBA7</accession>
<dbReference type="NCBIfam" id="TIGR00492">
    <property type="entry name" value="alr"/>
    <property type="match status" value="1"/>
</dbReference>
<evidence type="ECO:0000256" key="6">
    <source>
        <dbReference type="PIRSR" id="PIRSR600821-52"/>
    </source>
</evidence>
<organism evidence="8 9">
    <name type="scientific">Taylorella asinigenitalis (strain MCE3)</name>
    <dbReference type="NCBI Taxonomy" id="1008459"/>
    <lineage>
        <taxon>Bacteria</taxon>
        <taxon>Pseudomonadati</taxon>
        <taxon>Pseudomonadota</taxon>
        <taxon>Betaproteobacteria</taxon>
        <taxon>Burkholderiales</taxon>
        <taxon>Alcaligenaceae</taxon>
        <taxon>Taylorella</taxon>
    </lineage>
</organism>
<dbReference type="PROSITE" id="PS00395">
    <property type="entry name" value="ALANINE_RACEMASE"/>
    <property type="match status" value="1"/>
</dbReference>
<name>G4QBA7_TAYAM</name>
<dbReference type="GO" id="GO:0008784">
    <property type="term" value="F:alanine racemase activity"/>
    <property type="evidence" value="ECO:0007669"/>
    <property type="project" value="UniProtKB-UniRule"/>
</dbReference>
<dbReference type="eggNOG" id="COG0787">
    <property type="taxonomic scope" value="Bacteria"/>
</dbReference>
<feature type="active site" description="Proton acceptor; specific for D-alanine" evidence="4">
    <location>
        <position position="43"/>
    </location>
</feature>
<keyword evidence="9" id="KW-1185">Reference proteome</keyword>
<dbReference type="HAMAP" id="MF_01201">
    <property type="entry name" value="Ala_racemase"/>
    <property type="match status" value="1"/>
</dbReference>
<feature type="binding site" evidence="4 6">
    <location>
        <position position="144"/>
    </location>
    <ligand>
        <name>substrate</name>
    </ligand>
</feature>
<dbReference type="HOGENOM" id="CLU_028393_1_0_4"/>
<dbReference type="KEGG" id="tas:TASI_0967"/>
<dbReference type="PRINTS" id="PR00992">
    <property type="entry name" value="ALARACEMASE"/>
</dbReference>
<dbReference type="UniPathway" id="UPA00042">
    <property type="reaction ID" value="UER00497"/>
</dbReference>
<dbReference type="GO" id="GO:0030170">
    <property type="term" value="F:pyridoxal phosphate binding"/>
    <property type="evidence" value="ECO:0007669"/>
    <property type="project" value="UniProtKB-UniRule"/>
</dbReference>
<gene>
    <name evidence="8" type="ordered locus">TASI_0967</name>
</gene>
<dbReference type="AlphaFoldDB" id="G4QBA7"/>
<dbReference type="PANTHER" id="PTHR30511:SF0">
    <property type="entry name" value="ALANINE RACEMASE, CATABOLIC-RELATED"/>
    <property type="match status" value="1"/>
</dbReference>
<dbReference type="Proteomes" id="UP000009284">
    <property type="component" value="Chromosome"/>
</dbReference>
<dbReference type="PANTHER" id="PTHR30511">
    <property type="entry name" value="ALANINE RACEMASE"/>
    <property type="match status" value="1"/>
</dbReference>
<reference evidence="8 9" key="2">
    <citation type="journal article" date="2012" name="PLoS ONE">
        <title>Genomic characterization of the taylorella genus.</title>
        <authorList>
            <person name="Hebert L."/>
            <person name="Moumen B."/>
            <person name="Pons N."/>
            <person name="Duquesne F."/>
            <person name="Breuil M.F."/>
            <person name="Goux D."/>
            <person name="Batto J.M."/>
            <person name="Laugier C."/>
            <person name="Renault P."/>
            <person name="Petry S."/>
        </authorList>
    </citation>
    <scope>NUCLEOTIDE SEQUENCE [LARGE SCALE GENOMIC DNA]</scope>
    <source>
        <strain evidence="8 9">MCE3</strain>
    </source>
</reference>
<dbReference type="OrthoDB" id="9813814at2"/>
<comment type="cofactor">
    <cofactor evidence="1 4 5">
        <name>pyridoxal 5'-phosphate</name>
        <dbReference type="ChEBI" id="CHEBI:597326"/>
    </cofactor>
</comment>
<dbReference type="Gene3D" id="2.40.37.10">
    <property type="entry name" value="Lyase, Ornithine Decarboxylase, Chain A, domain 1"/>
    <property type="match status" value="1"/>
</dbReference>
<sequence length="389" mass="42447">MSRPIKAILHTNNMAHNLQIITSSVKAHPENQNKTIKRLAVIKANAYGHGLAAAMEGFKDADGFGMIDLEDAAVLRKNGVTQDILLLEGFFHKSDIKTMLNLGVSTAIHSPYQINYLKEELPRLVSRGFKPVNLFIKFNTGMNRLGFKPSEAQKVYEQLAEFKSTGLIKSIGSMMHFANADTDNRDAEVVRIEEEFVKNCMNLGGHEVPVSLCNSAACVRYPRFAGIATENWIRPGSVLYGSQYFPNLNEQNVVHNFKPAMSLVADIIAIQNLKAGDSVGYGSKFTATKDCRIAVVACGYADGYPRSATNETEVGVLGKRAKLAGRVSMDMIAIDISHIPEANIGTPVVLWGEGGPNIDEAAQMCGRISYELICGITPRVPKVLDNGQS</sequence>
<dbReference type="Gene3D" id="3.20.20.10">
    <property type="entry name" value="Alanine racemase"/>
    <property type="match status" value="1"/>
</dbReference>
<comment type="pathway">
    <text evidence="4">Amino-acid biosynthesis; D-alanine biosynthesis; D-alanine from L-alanine: step 1/1.</text>
</comment>
<comment type="catalytic activity">
    <reaction evidence="4">
        <text>L-alanine = D-alanine</text>
        <dbReference type="Rhea" id="RHEA:20249"/>
        <dbReference type="ChEBI" id="CHEBI:57416"/>
        <dbReference type="ChEBI" id="CHEBI:57972"/>
        <dbReference type="EC" id="5.1.1.1"/>
    </reaction>
</comment>
<evidence type="ECO:0000256" key="5">
    <source>
        <dbReference type="PIRSR" id="PIRSR600821-50"/>
    </source>
</evidence>
<dbReference type="STRING" id="1008459.TASI_0967"/>
<proteinExistence type="inferred from homology"/>
<dbReference type="InterPro" id="IPR009006">
    <property type="entry name" value="Ala_racemase/Decarboxylase_C"/>
</dbReference>
<dbReference type="SUPFAM" id="SSF50621">
    <property type="entry name" value="Alanine racemase C-terminal domain-like"/>
    <property type="match status" value="1"/>
</dbReference>
<feature type="modified residue" description="N6-(pyridoxal phosphate)lysine" evidence="4 5">
    <location>
        <position position="43"/>
    </location>
</feature>
<dbReference type="InterPro" id="IPR029066">
    <property type="entry name" value="PLP-binding_barrel"/>
</dbReference>
<feature type="binding site" evidence="4 6">
    <location>
        <position position="329"/>
    </location>
    <ligand>
        <name>substrate</name>
    </ligand>
</feature>
<dbReference type="EMBL" id="CP003059">
    <property type="protein sequence ID" value="AEP36728.1"/>
    <property type="molecule type" value="Genomic_DNA"/>
</dbReference>
<reference key="1">
    <citation type="submission" date="2011-09" db="EMBL/GenBank/DDBJ databases">
        <title>Genomic characterization of the Taylorella genus.</title>
        <authorList>
            <person name="Hebert L."/>
            <person name="Moumen B."/>
            <person name="Pons N."/>
            <person name="Duquesne F."/>
            <person name="Breuil M.-F."/>
            <person name="Goux D."/>
            <person name="Batto J.-M."/>
            <person name="Renault P."/>
            <person name="Laugier C."/>
            <person name="Petry S."/>
        </authorList>
    </citation>
    <scope>NUCLEOTIDE SEQUENCE</scope>
    <source>
        <strain>MCE3</strain>
    </source>
</reference>
<dbReference type="InterPro" id="IPR020622">
    <property type="entry name" value="Ala_racemase_pyridoxalP-BS"/>
</dbReference>
<feature type="domain" description="Alanine racemase C-terminal" evidence="7">
    <location>
        <begin position="260"/>
        <end position="385"/>
    </location>
</feature>
<dbReference type="SMART" id="SM01005">
    <property type="entry name" value="Ala_racemase_C"/>
    <property type="match status" value="1"/>
</dbReference>
<dbReference type="SUPFAM" id="SSF51419">
    <property type="entry name" value="PLP-binding barrel"/>
    <property type="match status" value="1"/>
</dbReference>
<keyword evidence="2 4" id="KW-0663">Pyridoxal phosphate</keyword>
<dbReference type="Pfam" id="PF00842">
    <property type="entry name" value="Ala_racemase_C"/>
    <property type="match status" value="1"/>
</dbReference>
<protein>
    <recommendedName>
        <fullName evidence="4">Alanine racemase</fullName>
        <ecNumber evidence="4">5.1.1.1</ecNumber>
    </recommendedName>
</protein>
<evidence type="ECO:0000256" key="3">
    <source>
        <dbReference type="ARBA" id="ARBA00023235"/>
    </source>
</evidence>
<dbReference type="InterPro" id="IPR011079">
    <property type="entry name" value="Ala_racemase_C"/>
</dbReference>
<evidence type="ECO:0000256" key="1">
    <source>
        <dbReference type="ARBA" id="ARBA00001933"/>
    </source>
</evidence>
<evidence type="ECO:0000256" key="2">
    <source>
        <dbReference type="ARBA" id="ARBA00022898"/>
    </source>
</evidence>
<evidence type="ECO:0000313" key="9">
    <source>
        <dbReference type="Proteomes" id="UP000009284"/>
    </source>
</evidence>
<dbReference type="InterPro" id="IPR001608">
    <property type="entry name" value="Ala_racemase_N"/>
</dbReference>
<evidence type="ECO:0000256" key="4">
    <source>
        <dbReference type="HAMAP-Rule" id="MF_01201"/>
    </source>
</evidence>
<dbReference type="InterPro" id="IPR000821">
    <property type="entry name" value="Ala_racemase"/>
</dbReference>
<dbReference type="EC" id="5.1.1.1" evidence="4"/>